<evidence type="ECO:0000259" key="1">
    <source>
        <dbReference type="SMART" id="SM00507"/>
    </source>
</evidence>
<dbReference type="KEGG" id="cuv:CUREI_08590"/>
<organism evidence="2 3">
    <name type="scientific">Corynebacterium ureicelerivorans</name>
    <dbReference type="NCBI Taxonomy" id="401472"/>
    <lineage>
        <taxon>Bacteria</taxon>
        <taxon>Bacillati</taxon>
        <taxon>Actinomycetota</taxon>
        <taxon>Actinomycetes</taxon>
        <taxon>Mycobacteriales</taxon>
        <taxon>Corynebacteriaceae</taxon>
        <taxon>Corynebacterium</taxon>
    </lineage>
</organism>
<dbReference type="InterPro" id="IPR003615">
    <property type="entry name" value="HNH_nuc"/>
</dbReference>
<name>A0A077HM38_9CORY</name>
<dbReference type="RefSeq" id="WP_038612678.1">
    <property type="nucleotide sequence ID" value="NZ_CP009215.1"/>
</dbReference>
<dbReference type="STRING" id="401472.CUREI_08590"/>
<evidence type="ECO:0000313" key="2">
    <source>
        <dbReference type="EMBL" id="AIL97340.1"/>
    </source>
</evidence>
<dbReference type="Pfam" id="PF01844">
    <property type="entry name" value="HNH"/>
    <property type="match status" value="1"/>
</dbReference>
<dbReference type="SMART" id="SM00507">
    <property type="entry name" value="HNHc"/>
    <property type="match status" value="1"/>
</dbReference>
<evidence type="ECO:0000313" key="3">
    <source>
        <dbReference type="Proteomes" id="UP000028939"/>
    </source>
</evidence>
<dbReference type="GO" id="GO:0004519">
    <property type="term" value="F:endonuclease activity"/>
    <property type="evidence" value="ECO:0007669"/>
    <property type="project" value="InterPro"/>
</dbReference>
<sequence>MNFTEFAEAGVGVLADFSRDTAMAAGLSTTRTRDLARVHAAFYGPTQYTRTQTEALTLAEGMPIDQLVLIEKKLTAVDTAAERWRIRCDLVRHRGSYRSLRKRADRLIDLPAKPPTPACRFTRSRAGMRTMTWTYNERDLADVEHTLRGMINPDQPAAAQMAHALIDLLRTSDRVPGTTFRPMILVPIADHVRIHSGTGDDVTLTLTDGTTMTGAEYLQQQFGDVLDVAAFHPQDGPVNLYRAQRFANTKQKTMSKLLCPACAFPDCKHCAETTQTHHIRAWRHGGMTNMDNLAQLCRFHNGVNDDNREGRFGHIDNPGGRIRWVAPNGVVVPMDTPGAMELLFD</sequence>
<dbReference type="OrthoDB" id="4412276at2"/>
<proteinExistence type="predicted"/>
<dbReference type="HOGENOM" id="CLU_051470_0_0_11"/>
<dbReference type="GO" id="GO:0008270">
    <property type="term" value="F:zinc ion binding"/>
    <property type="evidence" value="ECO:0007669"/>
    <property type="project" value="InterPro"/>
</dbReference>
<protein>
    <recommendedName>
        <fullName evidence="1">HNH nuclease domain-containing protein</fullName>
    </recommendedName>
</protein>
<feature type="domain" description="HNH nuclease" evidence="1">
    <location>
        <begin position="248"/>
        <end position="302"/>
    </location>
</feature>
<dbReference type="InterPro" id="IPR002711">
    <property type="entry name" value="HNH"/>
</dbReference>
<accession>A0A077HM38</accession>
<dbReference type="GO" id="GO:0003676">
    <property type="term" value="F:nucleic acid binding"/>
    <property type="evidence" value="ECO:0007669"/>
    <property type="project" value="InterPro"/>
</dbReference>
<dbReference type="Proteomes" id="UP000028939">
    <property type="component" value="Chromosome"/>
</dbReference>
<reference evidence="2 3" key="1">
    <citation type="submission" date="2014-08" db="EMBL/GenBank/DDBJ databases">
        <title>Complete genome sequence of Corynebacterium ureicelerivorans DSM 45051, a lipophilic and urea-splitting isolate from a blood culture of a septicaemia patient.</title>
        <authorList>
            <person name="Tippelt A."/>
            <person name="Albersmeier A."/>
            <person name="Brinkrolf K."/>
            <person name="Ruckert C."/>
            <person name="Tauch A."/>
        </authorList>
    </citation>
    <scope>NUCLEOTIDE SEQUENCE [LARGE SCALE GENOMIC DNA]</scope>
    <source>
        <strain evidence="2 3">IMMIB RIV-2301</strain>
    </source>
</reference>
<dbReference type="EMBL" id="CP009215">
    <property type="protein sequence ID" value="AIL97340.1"/>
    <property type="molecule type" value="Genomic_DNA"/>
</dbReference>
<dbReference type="CDD" id="cd00085">
    <property type="entry name" value="HNHc"/>
    <property type="match status" value="1"/>
</dbReference>
<keyword evidence="3" id="KW-1185">Reference proteome</keyword>
<gene>
    <name evidence="2" type="ORF">CUREI_08590</name>
</gene>
<dbReference type="AlphaFoldDB" id="A0A077HM38"/>